<dbReference type="EMBL" id="PVTF01000004">
    <property type="protein sequence ID" value="PRY42763.1"/>
    <property type="molecule type" value="Genomic_DNA"/>
</dbReference>
<dbReference type="GO" id="GO:0071949">
    <property type="term" value="F:FAD binding"/>
    <property type="evidence" value="ECO:0007669"/>
    <property type="project" value="InterPro"/>
</dbReference>
<name>A0A2T0TAR4_9PSEU</name>
<accession>A0A2T0TAR4</accession>
<dbReference type="SUPFAM" id="SSF51905">
    <property type="entry name" value="FAD/NAD(P)-binding domain"/>
    <property type="match status" value="1"/>
</dbReference>
<dbReference type="Gene3D" id="3.50.50.60">
    <property type="entry name" value="FAD/NAD(P)-binding domain"/>
    <property type="match status" value="2"/>
</dbReference>
<proteinExistence type="predicted"/>
<evidence type="ECO:0000256" key="1">
    <source>
        <dbReference type="ARBA" id="ARBA00023002"/>
    </source>
</evidence>
<dbReference type="AlphaFoldDB" id="A0A2T0TAR4"/>
<dbReference type="GO" id="GO:0016491">
    <property type="term" value="F:oxidoreductase activity"/>
    <property type="evidence" value="ECO:0007669"/>
    <property type="project" value="UniProtKB-KW"/>
</dbReference>
<dbReference type="NCBIfam" id="NF004834">
    <property type="entry name" value="PRK06185.1-3"/>
    <property type="match status" value="1"/>
</dbReference>
<gene>
    <name evidence="3" type="ORF">CLV43_104600</name>
</gene>
<evidence type="ECO:0000313" key="3">
    <source>
        <dbReference type="EMBL" id="PRY42763.1"/>
    </source>
</evidence>
<dbReference type="PANTHER" id="PTHR43476:SF5">
    <property type="entry name" value="FAD-DEPENDENT MONOOXYGENASE"/>
    <property type="match status" value="1"/>
</dbReference>
<reference evidence="3 4" key="1">
    <citation type="submission" date="2018-03" db="EMBL/GenBank/DDBJ databases">
        <title>Genomic Encyclopedia of Archaeal and Bacterial Type Strains, Phase II (KMG-II): from individual species to whole genera.</title>
        <authorList>
            <person name="Goeker M."/>
        </authorList>
    </citation>
    <scope>NUCLEOTIDE SEQUENCE [LARGE SCALE GENOMIC DNA]</scope>
    <source>
        <strain evidence="3 4">DSM 44720</strain>
    </source>
</reference>
<dbReference type="InterPro" id="IPR002938">
    <property type="entry name" value="FAD-bd"/>
</dbReference>
<protein>
    <submittedName>
        <fullName evidence="3">2-polyprenyl-6-methoxyphenol hydroxylase-like FAD-dependent oxidoreductase</fullName>
    </submittedName>
</protein>
<keyword evidence="4" id="KW-1185">Reference proteome</keyword>
<dbReference type="InterPro" id="IPR036188">
    <property type="entry name" value="FAD/NAD-bd_sf"/>
</dbReference>
<feature type="domain" description="FAD-binding" evidence="2">
    <location>
        <begin position="17"/>
        <end position="333"/>
    </location>
</feature>
<dbReference type="NCBIfam" id="NF004833">
    <property type="entry name" value="PRK06185.1-1"/>
    <property type="match status" value="1"/>
</dbReference>
<dbReference type="Proteomes" id="UP000239494">
    <property type="component" value="Unassembled WGS sequence"/>
</dbReference>
<evidence type="ECO:0000313" key="4">
    <source>
        <dbReference type="Proteomes" id="UP000239494"/>
    </source>
</evidence>
<comment type="caution">
    <text evidence="3">The sequence shown here is derived from an EMBL/GenBank/DDBJ whole genome shotgun (WGS) entry which is preliminary data.</text>
</comment>
<dbReference type="Pfam" id="PF01494">
    <property type="entry name" value="FAD_binding_3"/>
    <property type="match status" value="1"/>
</dbReference>
<evidence type="ECO:0000259" key="2">
    <source>
        <dbReference type="Pfam" id="PF01494"/>
    </source>
</evidence>
<dbReference type="PRINTS" id="PR00420">
    <property type="entry name" value="RNGMNOXGNASE"/>
</dbReference>
<dbReference type="PANTHER" id="PTHR43476">
    <property type="entry name" value="3-(3-HYDROXY-PHENYL)PROPIONATE/3-HYDROXYCINNAMIC ACID HYDROXYLASE"/>
    <property type="match status" value="1"/>
</dbReference>
<keyword evidence="1" id="KW-0560">Oxidoreductase</keyword>
<dbReference type="RefSeq" id="WP_146174783.1">
    <property type="nucleotide sequence ID" value="NZ_PVTF01000004.1"/>
</dbReference>
<dbReference type="OrthoDB" id="9791689at2"/>
<sequence length="426" mass="45958">MVIQLPLKRGVMERSTCVVVGGGPTGMVMGLLLARAGVQVTVLEKHKDFLRDFRGDTVHASTLTLLDELGLGPAFAQVPHQLLDRMQVLLDSGPATVADLSRLPGKHKHIAFVPQWDFLDLLADAGKLEPTFSLRMNTGFTGLVKTGGRVTGVRYRTSDGVDGEIAADLVVAADGRGSLVRDETLLPVRSFGTPMDVWWFRVPRKADDPTGGLARFGRSSGLVMLDRGDYFQIAFLIRKGTDTMLREAGVQAFRDRMVALVPMLADRMDAVESLDDVKLLDVKLDRLSRWHADGVLCIGDAAHAMSPIGGVGINLAVQDAVAAASLLAGPLRKGRVAVDVLAKVRRRRWLPTVVTQGVQRVIQNALLRRALDGKVDVGAAGVPLPIRVLQKVPVLQGVPAYMVAIGLRPEHAPGFARREPGVRGRG</sequence>
<organism evidence="3 4">
    <name type="scientific">Umezawaea tangerina</name>
    <dbReference type="NCBI Taxonomy" id="84725"/>
    <lineage>
        <taxon>Bacteria</taxon>
        <taxon>Bacillati</taxon>
        <taxon>Actinomycetota</taxon>
        <taxon>Actinomycetes</taxon>
        <taxon>Pseudonocardiales</taxon>
        <taxon>Pseudonocardiaceae</taxon>
        <taxon>Umezawaea</taxon>
    </lineage>
</organism>
<dbReference type="InterPro" id="IPR050631">
    <property type="entry name" value="PheA/TfdB_FAD_monoxygenase"/>
</dbReference>